<gene>
    <name evidence="10" type="ORF">ST47_g7800</name>
</gene>
<keyword evidence="5 10" id="KW-0378">Hydrolase</keyword>
<comment type="subcellular location">
    <subcellularLocation>
        <location evidence="1">Nucleus</location>
    </subcellularLocation>
</comment>
<evidence type="ECO:0000256" key="7">
    <source>
        <dbReference type="ARBA" id="ARBA00023204"/>
    </source>
</evidence>
<feature type="compositionally biased region" description="Polar residues" evidence="9">
    <location>
        <begin position="49"/>
        <end position="58"/>
    </location>
</feature>
<accession>A0A163A6L0</accession>
<dbReference type="CDD" id="cd09194">
    <property type="entry name" value="PLDc_yTdp1_1"/>
    <property type="match status" value="1"/>
</dbReference>
<dbReference type="PANTHER" id="PTHR12415">
    <property type="entry name" value="TYROSYL-DNA PHOSPHODIESTERASE 1"/>
    <property type="match status" value="1"/>
</dbReference>
<feature type="region of interest" description="Disordered" evidence="9">
    <location>
        <begin position="553"/>
        <end position="614"/>
    </location>
</feature>
<evidence type="ECO:0000256" key="9">
    <source>
        <dbReference type="SAM" id="MobiDB-lite"/>
    </source>
</evidence>
<dbReference type="GO" id="GO:0006281">
    <property type="term" value="P:DNA repair"/>
    <property type="evidence" value="ECO:0007669"/>
    <property type="project" value="UniProtKB-KW"/>
</dbReference>
<keyword evidence="6" id="KW-0269">Exonuclease</keyword>
<protein>
    <submittedName>
        <fullName evidence="10">Phosphoric diester hydrolase</fullName>
    </submittedName>
</protein>
<comment type="caution">
    <text evidence="10">The sequence shown here is derived from an EMBL/GenBank/DDBJ whole genome shotgun (WGS) entry which is preliminary data.</text>
</comment>
<evidence type="ECO:0000256" key="2">
    <source>
        <dbReference type="ARBA" id="ARBA00010205"/>
    </source>
</evidence>
<reference evidence="10 11" key="1">
    <citation type="journal article" date="2016" name="Sci. Rep.">
        <title>Draft genome sequencing and secretome analysis of fungal phytopathogen Ascochyta rabiei provides insight into the necrotrophic effector repertoire.</title>
        <authorList>
            <person name="Verma S."/>
            <person name="Gazara R.K."/>
            <person name="Nizam S."/>
            <person name="Parween S."/>
            <person name="Chattopadhyay D."/>
            <person name="Verma P.K."/>
        </authorList>
    </citation>
    <scope>NUCLEOTIDE SEQUENCE [LARGE SCALE GENOMIC DNA]</scope>
    <source>
        <strain evidence="10 11">ArDII</strain>
    </source>
</reference>
<dbReference type="EMBL" id="JYNV01000258">
    <property type="protein sequence ID" value="KZM21013.1"/>
    <property type="molecule type" value="Genomic_DNA"/>
</dbReference>
<dbReference type="InterPro" id="IPR010347">
    <property type="entry name" value="Tdp1"/>
</dbReference>
<dbReference type="GO" id="GO:0003690">
    <property type="term" value="F:double-stranded DNA binding"/>
    <property type="evidence" value="ECO:0007669"/>
    <property type="project" value="TreeGrafter"/>
</dbReference>
<keyword evidence="4" id="KW-0227">DNA damage</keyword>
<keyword evidence="11" id="KW-1185">Reference proteome</keyword>
<evidence type="ECO:0000256" key="8">
    <source>
        <dbReference type="ARBA" id="ARBA00023242"/>
    </source>
</evidence>
<dbReference type="GO" id="GO:0003697">
    <property type="term" value="F:single-stranded DNA binding"/>
    <property type="evidence" value="ECO:0007669"/>
    <property type="project" value="TreeGrafter"/>
</dbReference>
<dbReference type="STRING" id="5454.A0A163A6L0"/>
<name>A0A163A6L0_DIDRA</name>
<dbReference type="Pfam" id="PF06087">
    <property type="entry name" value="Tyr-DNA_phospho"/>
    <property type="match status" value="1"/>
</dbReference>
<evidence type="ECO:0000313" key="11">
    <source>
        <dbReference type="Proteomes" id="UP000076837"/>
    </source>
</evidence>
<dbReference type="FunFam" id="3.30.870.10:FF:000038">
    <property type="entry name" value="Probable tyrosyl-DNA phosphodiesterase"/>
    <property type="match status" value="1"/>
</dbReference>
<keyword evidence="7" id="KW-0234">DNA repair</keyword>
<evidence type="ECO:0000256" key="1">
    <source>
        <dbReference type="ARBA" id="ARBA00004123"/>
    </source>
</evidence>
<dbReference type="OrthoDB" id="47785at2759"/>
<comment type="similarity">
    <text evidence="2">Belongs to the tyrosyl-DNA phosphodiesterase family.</text>
</comment>
<evidence type="ECO:0000256" key="6">
    <source>
        <dbReference type="ARBA" id="ARBA00022839"/>
    </source>
</evidence>
<dbReference type="SUPFAM" id="SSF56024">
    <property type="entry name" value="Phospholipase D/nuclease"/>
    <property type="match status" value="2"/>
</dbReference>
<dbReference type="GO" id="GO:0005634">
    <property type="term" value="C:nucleus"/>
    <property type="evidence" value="ECO:0007669"/>
    <property type="project" value="UniProtKB-SubCell"/>
</dbReference>
<keyword evidence="3" id="KW-0540">Nuclease</keyword>
<evidence type="ECO:0000256" key="3">
    <source>
        <dbReference type="ARBA" id="ARBA00022722"/>
    </source>
</evidence>
<dbReference type="Proteomes" id="UP000076837">
    <property type="component" value="Unassembled WGS sequence"/>
</dbReference>
<keyword evidence="8" id="KW-0539">Nucleus</keyword>
<evidence type="ECO:0000256" key="4">
    <source>
        <dbReference type="ARBA" id="ARBA00022763"/>
    </source>
</evidence>
<evidence type="ECO:0000256" key="5">
    <source>
        <dbReference type="ARBA" id="ARBA00022801"/>
    </source>
</evidence>
<dbReference type="GO" id="GO:0004527">
    <property type="term" value="F:exonuclease activity"/>
    <property type="evidence" value="ECO:0007669"/>
    <property type="project" value="UniProtKB-KW"/>
</dbReference>
<organism evidence="10 11">
    <name type="scientific">Didymella rabiei</name>
    <name type="common">Chickpea ascochyta blight fungus</name>
    <name type="synonym">Mycosphaerella rabiei</name>
    <dbReference type="NCBI Taxonomy" id="5454"/>
    <lineage>
        <taxon>Eukaryota</taxon>
        <taxon>Fungi</taxon>
        <taxon>Dikarya</taxon>
        <taxon>Ascomycota</taxon>
        <taxon>Pezizomycotina</taxon>
        <taxon>Dothideomycetes</taxon>
        <taxon>Pleosporomycetidae</taxon>
        <taxon>Pleosporales</taxon>
        <taxon>Pleosporineae</taxon>
        <taxon>Didymellaceae</taxon>
        <taxon>Ascochyta</taxon>
    </lineage>
</organism>
<feature type="compositionally biased region" description="Acidic residues" evidence="9">
    <location>
        <begin position="556"/>
        <end position="586"/>
    </location>
</feature>
<dbReference type="CDD" id="cd09123">
    <property type="entry name" value="PLDc_Tdp1_2"/>
    <property type="match status" value="1"/>
</dbReference>
<dbReference type="AlphaFoldDB" id="A0A163A6L0"/>
<sequence>MTPSTGSCIPPAKRRKLDDKAAGELESATTSGSLHRPVSPPVSRRKTPVPNSASQLAPTPTWKFGDVPKQTLPLPPSQSPPQGKHVHQTDVSAGGVLEDGKHDGVAESNVEYIASPFKLTKIRDLAAHQNVDTVELKDILGDPLIKECWNFNFLFDIDFLMQQSDEDIRDIVKIKIVHGFWKRDDERRINLMETSERHPNIELINAYLPDPFGTHHSKMLVLFRHDDCAQIVVHTANMIPKDWTNMTQAVWRSPILLPSTATATAVPSGPHAIGSGHRFQVDLLRYLGNYEKRLRRLSDQLVVYDFSSIKAAFLGSTPSRQVVSKTNPTQQTSFGWLGLQEILSNVPITAQKNLTTSPHIVLQVSSIATLGGAPTWLSHFQSVLARSHSPRQILPRTKPRFNIIFPTPEEVRTSLDGYESGGSIHTKVQSAQQQKQLQYLHPLLCHWKHPASHTSSSAAASTRREAHRGSAAPHIKTYIRFSDTAHKTINWALLTSANLSKQAWGDVTNKQGEVRIQSYETGVLVWPALFAEPGRGSCMVPMFGSLLPGVTHSLEVDDGDGDVDEEVDDAETEDETIDDEETEDEDVASHTQSQSKLDKGKAPMQDRNTGKRRIVVGLQMPYDLPLSPYSVTDQPWCATQSYRDPDWKGRTWGGW</sequence>
<feature type="region of interest" description="Disordered" evidence="9">
    <location>
        <begin position="1"/>
        <end position="88"/>
    </location>
</feature>
<dbReference type="PANTHER" id="PTHR12415:SF0">
    <property type="entry name" value="TYROSYL-DNA PHOSPHODIESTERASE 1"/>
    <property type="match status" value="1"/>
</dbReference>
<dbReference type="Gene3D" id="3.30.870.10">
    <property type="entry name" value="Endonuclease Chain A"/>
    <property type="match status" value="2"/>
</dbReference>
<dbReference type="GO" id="GO:0017005">
    <property type="term" value="F:3'-tyrosyl-DNA phosphodiesterase activity"/>
    <property type="evidence" value="ECO:0007669"/>
    <property type="project" value="TreeGrafter"/>
</dbReference>
<evidence type="ECO:0000313" key="10">
    <source>
        <dbReference type="EMBL" id="KZM21013.1"/>
    </source>
</evidence>
<proteinExistence type="inferred from homology"/>